<dbReference type="SUPFAM" id="SSF55729">
    <property type="entry name" value="Acyl-CoA N-acyltransferases (Nat)"/>
    <property type="match status" value="1"/>
</dbReference>
<name>A0A0D2MGP9_9CHLO</name>
<dbReference type="PROSITE" id="PS51186">
    <property type="entry name" value="GNAT"/>
    <property type="match status" value="1"/>
</dbReference>
<evidence type="ECO:0000313" key="3">
    <source>
        <dbReference type="Proteomes" id="UP000054498"/>
    </source>
</evidence>
<evidence type="ECO:0000259" key="1">
    <source>
        <dbReference type="PROSITE" id="PS51186"/>
    </source>
</evidence>
<reference evidence="2 3" key="1">
    <citation type="journal article" date="2013" name="BMC Genomics">
        <title>Reconstruction of the lipid metabolism for the microalga Monoraphidium neglectum from its genome sequence reveals characteristics suitable for biofuel production.</title>
        <authorList>
            <person name="Bogen C."/>
            <person name="Al-Dilaimi A."/>
            <person name="Albersmeier A."/>
            <person name="Wichmann J."/>
            <person name="Grundmann M."/>
            <person name="Rupp O."/>
            <person name="Lauersen K.J."/>
            <person name="Blifernez-Klassen O."/>
            <person name="Kalinowski J."/>
            <person name="Goesmann A."/>
            <person name="Mussgnug J.H."/>
            <person name="Kruse O."/>
        </authorList>
    </citation>
    <scope>NUCLEOTIDE SEQUENCE [LARGE SCALE GENOMIC DNA]</scope>
    <source>
        <strain evidence="2 3">SAG 48.87</strain>
    </source>
</reference>
<dbReference type="CDD" id="cd04301">
    <property type="entry name" value="NAT_SF"/>
    <property type="match status" value="1"/>
</dbReference>
<gene>
    <name evidence="2" type="ORF">MNEG_8070</name>
</gene>
<dbReference type="GeneID" id="25740946"/>
<dbReference type="Proteomes" id="UP000054498">
    <property type="component" value="Unassembled WGS sequence"/>
</dbReference>
<protein>
    <submittedName>
        <fullName evidence="2">GCN5-related N-acetyltransferase</fullName>
    </submittedName>
</protein>
<dbReference type="KEGG" id="mng:MNEG_8070"/>
<sequence length="372" mass="38741">MASKPAERVAPTAAAAGDAASAATAPAAVSVRSMRAEDEAAAQALIVSAFRDRLGLAPDAPFWMVHTNWAARRRYLQVSLIAEAPDGDILGCILAGVWGTAGFFGPLAVDPARQGKGVAKALLSETMRLLREVHGAEHIEIFTFAESAQHHMLYLRSCGLRQGFLSYIMKKSVPAPLEQQESTPAAPSPYTTLRLRDLRPAARADALARVRALCGRAALPGLDIGIELSAVEHLNFGAALLVYRRPEEPAGADGVGEEADEGELVAAAAVHCGAAADSEAPLGVAYCKIAVAADAAAFGELLAALEGYARSEGCQDLQAGISLARTSAYDAMSAAGFKISGIGVLMSSPPPGEAAAGATYNRRDVFMISDMR</sequence>
<evidence type="ECO:0000313" key="2">
    <source>
        <dbReference type="EMBL" id="KIY99891.1"/>
    </source>
</evidence>
<dbReference type="EMBL" id="KK101712">
    <property type="protein sequence ID" value="KIY99891.1"/>
    <property type="molecule type" value="Genomic_DNA"/>
</dbReference>
<organism evidence="2 3">
    <name type="scientific">Monoraphidium neglectum</name>
    <dbReference type="NCBI Taxonomy" id="145388"/>
    <lineage>
        <taxon>Eukaryota</taxon>
        <taxon>Viridiplantae</taxon>
        <taxon>Chlorophyta</taxon>
        <taxon>core chlorophytes</taxon>
        <taxon>Chlorophyceae</taxon>
        <taxon>CS clade</taxon>
        <taxon>Sphaeropleales</taxon>
        <taxon>Selenastraceae</taxon>
        <taxon>Monoraphidium</taxon>
    </lineage>
</organism>
<dbReference type="Pfam" id="PF00583">
    <property type="entry name" value="Acetyltransf_1"/>
    <property type="match status" value="1"/>
</dbReference>
<dbReference type="RefSeq" id="XP_013898911.1">
    <property type="nucleotide sequence ID" value="XM_014043457.1"/>
</dbReference>
<feature type="domain" description="N-acetyltransferase" evidence="1">
    <location>
        <begin position="29"/>
        <end position="174"/>
    </location>
</feature>
<dbReference type="AlphaFoldDB" id="A0A0D2MGP9"/>
<keyword evidence="3" id="KW-1185">Reference proteome</keyword>
<keyword evidence="2" id="KW-0808">Transferase</keyword>
<dbReference type="GO" id="GO:0016747">
    <property type="term" value="F:acyltransferase activity, transferring groups other than amino-acyl groups"/>
    <property type="evidence" value="ECO:0007669"/>
    <property type="project" value="InterPro"/>
</dbReference>
<accession>A0A0D2MGP9</accession>
<dbReference type="InterPro" id="IPR000182">
    <property type="entry name" value="GNAT_dom"/>
</dbReference>
<dbReference type="Gene3D" id="3.40.630.30">
    <property type="match status" value="1"/>
</dbReference>
<dbReference type="InterPro" id="IPR016181">
    <property type="entry name" value="Acyl_CoA_acyltransferase"/>
</dbReference>
<proteinExistence type="predicted"/>